<evidence type="ECO:0000313" key="1">
    <source>
        <dbReference type="EMBL" id="AXF56912.1"/>
    </source>
</evidence>
<dbReference type="PANTHER" id="PTHR39550">
    <property type="entry name" value="SLL0658 PROTEIN"/>
    <property type="match status" value="1"/>
</dbReference>
<dbReference type="OrthoDB" id="2065688at2"/>
<dbReference type="InterPro" id="IPR021799">
    <property type="entry name" value="PIN-like_prokaryotic"/>
</dbReference>
<dbReference type="KEGG" id="rue:DT065_13475"/>
<dbReference type="Proteomes" id="UP000252100">
    <property type="component" value="Chromosome"/>
</dbReference>
<protein>
    <submittedName>
        <fullName evidence="1">DUF3368 domain-containing protein</fullName>
    </submittedName>
</protein>
<proteinExistence type="predicted"/>
<dbReference type="Pfam" id="PF11848">
    <property type="entry name" value="DUF3368"/>
    <property type="match status" value="1"/>
</dbReference>
<dbReference type="RefSeq" id="WP_114374259.1">
    <property type="nucleotide sequence ID" value="NZ_CP031092.1"/>
</dbReference>
<evidence type="ECO:0000313" key="2">
    <source>
        <dbReference type="Proteomes" id="UP000252100"/>
    </source>
</evidence>
<gene>
    <name evidence="1" type="ORF">DT065_13475</name>
</gene>
<accession>A0A345C131</accession>
<dbReference type="PANTHER" id="PTHR39550:SF1">
    <property type="entry name" value="SLL0658 PROTEIN"/>
    <property type="match status" value="1"/>
</dbReference>
<reference evidence="1 2" key="1">
    <citation type="journal article" date="2018" name="J. Microbiol.">
        <title>Salicibibacter kimchii gen. nov., sp. nov., a moderately halophilic and alkalitolerant bacterium in the family Bacillaceae, isolated from kimchi.</title>
        <authorList>
            <person name="Jang J.Y."/>
            <person name="Oh Y.J."/>
            <person name="Lim S.K."/>
            <person name="Park H.K."/>
            <person name="Lee C."/>
            <person name="Kim J.Y."/>
            <person name="Lee M.A."/>
            <person name="Choi H.J."/>
        </authorList>
    </citation>
    <scope>NUCLEOTIDE SEQUENCE [LARGE SCALE GENOMIC DNA]</scope>
    <source>
        <strain evidence="1 2">NKC1-1</strain>
    </source>
</reference>
<organism evidence="1 2">
    <name type="scientific">Salicibibacter kimchii</name>
    <dbReference type="NCBI Taxonomy" id="2099786"/>
    <lineage>
        <taxon>Bacteria</taxon>
        <taxon>Bacillati</taxon>
        <taxon>Bacillota</taxon>
        <taxon>Bacilli</taxon>
        <taxon>Bacillales</taxon>
        <taxon>Bacillaceae</taxon>
        <taxon>Salicibibacter</taxon>
    </lineage>
</organism>
<keyword evidence="2" id="KW-1185">Reference proteome</keyword>
<sequence>MCNASPIIALSKINCLTILPMLFNKIYIPEAVWFEITAKNIDNKMTPDLSNNVFERYEVNDQAAVKKLYGKLHYGEIEVMISAKELDVKDVILDDLAARKLAETLLLQPIGTVGILLLAKEEGIIKEVKLHLHLLIANNFRVSKKLYEQVIYFTDEL</sequence>
<dbReference type="AlphaFoldDB" id="A0A345C131"/>
<dbReference type="EMBL" id="CP031092">
    <property type="protein sequence ID" value="AXF56912.1"/>
    <property type="molecule type" value="Genomic_DNA"/>
</dbReference>
<name>A0A345C131_9BACI</name>